<reference evidence="1" key="1">
    <citation type="submission" date="2010-08" db="EMBL/GenBank/DDBJ databases">
        <authorList>
            <person name="Muzny D."/>
            <person name="Qin X."/>
            <person name="Buhay C."/>
            <person name="Dugan-Rocha S."/>
            <person name="Ding Y."/>
            <person name="Chen G."/>
            <person name="Hawes A."/>
            <person name="Holder M."/>
            <person name="Jhangiani S."/>
            <person name="Johnson A."/>
            <person name="Khan Z."/>
            <person name="Li Z."/>
            <person name="Liu W."/>
            <person name="Liu X."/>
            <person name="Perez L."/>
            <person name="Shen H."/>
            <person name="Wang Q."/>
            <person name="Watt J."/>
            <person name="Xi L."/>
            <person name="Xin Y."/>
            <person name="Zhou J."/>
            <person name="Deng J."/>
            <person name="Jiang H."/>
            <person name="Liu Y."/>
            <person name="Qu J."/>
            <person name="Song X.-Z."/>
            <person name="Zhang L."/>
            <person name="Villasana D."/>
            <person name="Johnson A."/>
            <person name="Liu J."/>
            <person name="Liyanage D."/>
            <person name="Lorensuhewa L."/>
            <person name="Robinson T."/>
            <person name="Song A."/>
            <person name="Song B.-B."/>
            <person name="Dinh H."/>
            <person name="Thornton R."/>
            <person name="Coyle M."/>
            <person name="Francisco L."/>
            <person name="Jackson L."/>
            <person name="Javaid M."/>
            <person name="Korchina V."/>
            <person name="Kovar C."/>
            <person name="Mata R."/>
            <person name="Mathew T."/>
            <person name="Ngo R."/>
            <person name="Nguyen L."/>
            <person name="Nguyen N."/>
            <person name="Okwuonu G."/>
            <person name="Ongeri F."/>
            <person name="Pham C."/>
            <person name="Simmons D."/>
            <person name="Wilczek-Boney K."/>
            <person name="Hale W."/>
            <person name="Jakkamsetti A."/>
            <person name="Pham P."/>
            <person name="Ruth R."/>
            <person name="San Lucas F."/>
            <person name="Warren J."/>
            <person name="Zhang J."/>
            <person name="Zhao Z."/>
            <person name="Zhou C."/>
            <person name="Zhu D."/>
            <person name="Lee S."/>
            <person name="Bess C."/>
            <person name="Blankenburg K."/>
            <person name="Forbes L."/>
            <person name="Fu Q."/>
            <person name="Gubbala S."/>
            <person name="Hirani K."/>
            <person name="Jayaseelan J.C."/>
            <person name="Lara F."/>
            <person name="Munidasa M."/>
            <person name="Palculict T."/>
            <person name="Patil S."/>
            <person name="Pu L.-L."/>
            <person name="Saada N."/>
            <person name="Tang L."/>
            <person name="Weissenberger G."/>
            <person name="Zhu Y."/>
            <person name="Hemphill L."/>
            <person name="Shang Y."/>
            <person name="Youmans B."/>
            <person name="Ayvaz T."/>
            <person name="Ross M."/>
            <person name="Santibanez J."/>
            <person name="Aqrawi P."/>
            <person name="Gross S."/>
            <person name="Joshi V."/>
            <person name="Fowler G."/>
            <person name="Nazareth L."/>
            <person name="Reid J."/>
            <person name="Worley K."/>
            <person name="Petrosino J."/>
            <person name="Highlander S."/>
            <person name="Gibbs R."/>
        </authorList>
    </citation>
    <scope>NUCLEOTIDE SEQUENCE [LARGE SCALE GENOMIC DNA]</scope>
    <source>
        <strain evidence="1">DSM 15272</strain>
    </source>
</reference>
<dbReference type="HOGENOM" id="CLU_3057704_0_0_11"/>
<gene>
    <name evidence="1" type="ORF">HMPREF0063_12530</name>
</gene>
<accession>E2SES1</accession>
<sequence>MSPGTIAVPKDELCEDCERSEGTHPGLPARGFASDFVLTVAALLGEQNRVAHD</sequence>
<dbReference type="STRING" id="585531.HMPREF0063_12530"/>
<dbReference type="EMBL" id="ACLF03000008">
    <property type="protein sequence ID" value="EFQ82368.1"/>
    <property type="molecule type" value="Genomic_DNA"/>
</dbReference>
<dbReference type="Proteomes" id="UP000003111">
    <property type="component" value="Unassembled WGS sequence"/>
</dbReference>
<proteinExistence type="predicted"/>
<protein>
    <submittedName>
        <fullName evidence="1">Uncharacterized protein</fullName>
    </submittedName>
</protein>
<comment type="caution">
    <text evidence="1">The sequence shown here is derived from an EMBL/GenBank/DDBJ whole genome shotgun (WGS) entry which is preliminary data.</text>
</comment>
<keyword evidence="2" id="KW-1185">Reference proteome</keyword>
<name>E2SES1_9ACTN</name>
<dbReference type="AlphaFoldDB" id="E2SES1"/>
<evidence type="ECO:0000313" key="2">
    <source>
        <dbReference type="Proteomes" id="UP000003111"/>
    </source>
</evidence>
<evidence type="ECO:0000313" key="1">
    <source>
        <dbReference type="EMBL" id="EFQ82368.1"/>
    </source>
</evidence>
<organism evidence="1 2">
    <name type="scientific">Aeromicrobium marinum DSM 15272</name>
    <dbReference type="NCBI Taxonomy" id="585531"/>
    <lineage>
        <taxon>Bacteria</taxon>
        <taxon>Bacillati</taxon>
        <taxon>Actinomycetota</taxon>
        <taxon>Actinomycetes</taxon>
        <taxon>Propionibacteriales</taxon>
        <taxon>Nocardioidaceae</taxon>
        <taxon>Aeromicrobium</taxon>
    </lineage>
</organism>